<feature type="transmembrane region" description="Helical" evidence="1">
    <location>
        <begin position="48"/>
        <end position="65"/>
    </location>
</feature>
<dbReference type="Proteomes" id="UP000215914">
    <property type="component" value="Unassembled WGS sequence"/>
</dbReference>
<proteinExistence type="predicted"/>
<keyword evidence="3" id="KW-1185">Reference proteome</keyword>
<keyword evidence="1" id="KW-1133">Transmembrane helix</keyword>
<evidence type="ECO:0000256" key="1">
    <source>
        <dbReference type="SAM" id="Phobius"/>
    </source>
</evidence>
<accession>A0A9K3GSY2</accession>
<protein>
    <submittedName>
        <fullName evidence="2">Uncharacterized protein</fullName>
    </submittedName>
</protein>
<evidence type="ECO:0000313" key="3">
    <source>
        <dbReference type="Proteomes" id="UP000215914"/>
    </source>
</evidence>
<name>A0A9K3GSY2_HELAN</name>
<reference evidence="2" key="2">
    <citation type="submission" date="2020-06" db="EMBL/GenBank/DDBJ databases">
        <title>Helianthus annuus Genome sequencing and assembly Release 2.</title>
        <authorList>
            <person name="Gouzy J."/>
            <person name="Langlade N."/>
            <person name="Munos S."/>
        </authorList>
    </citation>
    <scope>NUCLEOTIDE SEQUENCE</scope>
    <source>
        <tissue evidence="2">Leaves</tissue>
    </source>
</reference>
<dbReference type="EMBL" id="MNCJ02000332">
    <property type="protein sequence ID" value="KAF5754136.1"/>
    <property type="molecule type" value="Genomic_DNA"/>
</dbReference>
<organism evidence="2 3">
    <name type="scientific">Helianthus annuus</name>
    <name type="common">Common sunflower</name>
    <dbReference type="NCBI Taxonomy" id="4232"/>
    <lineage>
        <taxon>Eukaryota</taxon>
        <taxon>Viridiplantae</taxon>
        <taxon>Streptophyta</taxon>
        <taxon>Embryophyta</taxon>
        <taxon>Tracheophyta</taxon>
        <taxon>Spermatophyta</taxon>
        <taxon>Magnoliopsida</taxon>
        <taxon>eudicotyledons</taxon>
        <taxon>Gunneridae</taxon>
        <taxon>Pentapetalae</taxon>
        <taxon>asterids</taxon>
        <taxon>campanulids</taxon>
        <taxon>Asterales</taxon>
        <taxon>Asteraceae</taxon>
        <taxon>Asteroideae</taxon>
        <taxon>Heliantheae alliance</taxon>
        <taxon>Heliantheae</taxon>
        <taxon>Helianthus</taxon>
    </lineage>
</organism>
<keyword evidence="1" id="KW-0812">Transmembrane</keyword>
<feature type="transmembrane region" description="Helical" evidence="1">
    <location>
        <begin position="21"/>
        <end position="42"/>
    </location>
</feature>
<comment type="caution">
    <text evidence="2">The sequence shown here is derived from an EMBL/GenBank/DDBJ whole genome shotgun (WGS) entry which is preliminary data.</text>
</comment>
<gene>
    <name evidence="2" type="ORF">HanXRQr2_Chr17g0787851</name>
</gene>
<sequence>MQVAKFNVVEFSDVYNTFCPFPPYFIILTPPLSLILSLYTSFSMRMKMVMLVILIVVLIGTTPNAEGTRKKLMGRRSSSPVHINHTTSIAKIIYFFKFNDEERVVPTGPNPLHNR</sequence>
<keyword evidence="1" id="KW-0472">Membrane</keyword>
<dbReference type="AlphaFoldDB" id="A0A9K3GSY2"/>
<dbReference type="Gramene" id="mRNA:HanXRQr2_Chr17g0787851">
    <property type="protein sequence ID" value="CDS:HanXRQr2_Chr17g0787851.1"/>
    <property type="gene ID" value="HanXRQr2_Chr17g0787851"/>
</dbReference>
<reference evidence="2" key="1">
    <citation type="journal article" date="2017" name="Nature">
        <title>The sunflower genome provides insights into oil metabolism, flowering and Asterid evolution.</title>
        <authorList>
            <person name="Badouin H."/>
            <person name="Gouzy J."/>
            <person name="Grassa C.J."/>
            <person name="Murat F."/>
            <person name="Staton S.E."/>
            <person name="Cottret L."/>
            <person name="Lelandais-Briere C."/>
            <person name="Owens G.L."/>
            <person name="Carrere S."/>
            <person name="Mayjonade B."/>
            <person name="Legrand L."/>
            <person name="Gill N."/>
            <person name="Kane N.C."/>
            <person name="Bowers J.E."/>
            <person name="Hubner S."/>
            <person name="Bellec A."/>
            <person name="Berard A."/>
            <person name="Berges H."/>
            <person name="Blanchet N."/>
            <person name="Boniface M.C."/>
            <person name="Brunel D."/>
            <person name="Catrice O."/>
            <person name="Chaidir N."/>
            <person name="Claudel C."/>
            <person name="Donnadieu C."/>
            <person name="Faraut T."/>
            <person name="Fievet G."/>
            <person name="Helmstetter N."/>
            <person name="King M."/>
            <person name="Knapp S.J."/>
            <person name="Lai Z."/>
            <person name="Le Paslier M.C."/>
            <person name="Lippi Y."/>
            <person name="Lorenzon L."/>
            <person name="Mandel J.R."/>
            <person name="Marage G."/>
            <person name="Marchand G."/>
            <person name="Marquand E."/>
            <person name="Bret-Mestries E."/>
            <person name="Morien E."/>
            <person name="Nambeesan S."/>
            <person name="Nguyen T."/>
            <person name="Pegot-Espagnet P."/>
            <person name="Pouilly N."/>
            <person name="Raftis F."/>
            <person name="Sallet E."/>
            <person name="Schiex T."/>
            <person name="Thomas J."/>
            <person name="Vandecasteele C."/>
            <person name="Vares D."/>
            <person name="Vear F."/>
            <person name="Vautrin S."/>
            <person name="Crespi M."/>
            <person name="Mangin B."/>
            <person name="Burke J.M."/>
            <person name="Salse J."/>
            <person name="Munos S."/>
            <person name="Vincourt P."/>
            <person name="Rieseberg L.H."/>
            <person name="Langlade N.B."/>
        </authorList>
    </citation>
    <scope>NUCLEOTIDE SEQUENCE</scope>
    <source>
        <tissue evidence="2">Leaves</tissue>
    </source>
</reference>
<evidence type="ECO:0000313" key="2">
    <source>
        <dbReference type="EMBL" id="KAF5754136.1"/>
    </source>
</evidence>